<proteinExistence type="predicted"/>
<evidence type="ECO:0000313" key="2">
    <source>
        <dbReference type="EMBL" id="KAA1120670.1"/>
    </source>
</evidence>
<evidence type="ECO:0000256" key="1">
    <source>
        <dbReference type="SAM" id="MobiDB-lite"/>
    </source>
</evidence>
<comment type="caution">
    <text evidence="2">The sequence shown here is derived from an EMBL/GenBank/DDBJ whole genome shotgun (WGS) entry which is preliminary data.</text>
</comment>
<evidence type="ECO:0000313" key="3">
    <source>
        <dbReference type="Proteomes" id="UP000325313"/>
    </source>
</evidence>
<gene>
    <name evidence="2" type="ORF">PGTUg99_021235</name>
</gene>
<accession>A0A5B0R585</accession>
<reference evidence="2 3" key="1">
    <citation type="submission" date="2019-05" db="EMBL/GenBank/DDBJ databases">
        <title>Emergence of the Ug99 lineage of the wheat stem rust pathogen through somatic hybridization.</title>
        <authorList>
            <person name="Li F."/>
            <person name="Upadhyaya N.M."/>
            <person name="Sperschneider J."/>
            <person name="Matny O."/>
            <person name="Nguyen-Phuc H."/>
            <person name="Mago R."/>
            <person name="Raley C."/>
            <person name="Miller M.E."/>
            <person name="Silverstein K.A.T."/>
            <person name="Henningsen E."/>
            <person name="Hirsch C.D."/>
            <person name="Visser B."/>
            <person name="Pretorius Z.A."/>
            <person name="Steffenson B.J."/>
            <person name="Schwessinger B."/>
            <person name="Dodds P.N."/>
            <person name="Figueroa M."/>
        </authorList>
    </citation>
    <scope>NUCLEOTIDE SEQUENCE [LARGE SCALE GENOMIC DNA]</scope>
    <source>
        <strain evidence="2 3">Ug99</strain>
    </source>
</reference>
<protein>
    <submittedName>
        <fullName evidence="2">Uncharacterized protein</fullName>
    </submittedName>
</protein>
<dbReference type="AlphaFoldDB" id="A0A5B0R585"/>
<feature type="compositionally biased region" description="Low complexity" evidence="1">
    <location>
        <begin position="27"/>
        <end position="51"/>
    </location>
</feature>
<feature type="compositionally biased region" description="Polar residues" evidence="1">
    <location>
        <begin position="15"/>
        <end position="26"/>
    </location>
</feature>
<feature type="compositionally biased region" description="Polar residues" evidence="1">
    <location>
        <begin position="67"/>
        <end position="84"/>
    </location>
</feature>
<dbReference type="Proteomes" id="UP000325313">
    <property type="component" value="Unassembled WGS sequence"/>
</dbReference>
<name>A0A5B0R585_PUCGR</name>
<feature type="region of interest" description="Disordered" evidence="1">
    <location>
        <begin position="1"/>
        <end position="115"/>
    </location>
</feature>
<organism evidence="2 3">
    <name type="scientific">Puccinia graminis f. sp. tritici</name>
    <dbReference type="NCBI Taxonomy" id="56615"/>
    <lineage>
        <taxon>Eukaryota</taxon>
        <taxon>Fungi</taxon>
        <taxon>Dikarya</taxon>
        <taxon>Basidiomycota</taxon>
        <taxon>Pucciniomycotina</taxon>
        <taxon>Pucciniomycetes</taxon>
        <taxon>Pucciniales</taxon>
        <taxon>Pucciniaceae</taxon>
        <taxon>Puccinia</taxon>
    </lineage>
</organism>
<sequence>MVEDMVLKATRRMKNIQQNEPPNKNNQSQVGSVASQASTTGEGENITTGTESQQPNDGVAAKHLSLADSSTTKNKDPVSTSSSAEDAANDTASKDNEVIEVQLTKGKQPDVGSTY</sequence>
<dbReference type="EMBL" id="VDEP01000242">
    <property type="protein sequence ID" value="KAA1120670.1"/>
    <property type="molecule type" value="Genomic_DNA"/>
</dbReference>